<comment type="function">
    <text evidence="6">Salivary chemokine-binding protein which binds to host chemokines.</text>
</comment>
<keyword evidence="2 6" id="KW-0964">Secreted</keyword>
<evidence type="ECO:0000256" key="6">
    <source>
        <dbReference type="RuleBase" id="RU369006"/>
    </source>
</evidence>
<evidence type="ECO:0000256" key="3">
    <source>
        <dbReference type="ARBA" id="ARBA00022729"/>
    </source>
</evidence>
<evidence type="ECO:0000256" key="5">
    <source>
        <dbReference type="ARBA" id="ARBA00023180"/>
    </source>
</evidence>
<dbReference type="InterPro" id="IPR045797">
    <property type="entry name" value="EVA_Class_A"/>
</dbReference>
<evidence type="ECO:0000256" key="2">
    <source>
        <dbReference type="ARBA" id="ARBA00022525"/>
    </source>
</evidence>
<proteinExistence type="evidence at transcript level"/>
<reference evidence="9" key="1">
    <citation type="journal article" date="2011" name="PLoS ONE">
        <title>A deep insight into the sialotranscriptome of the gulf coast tick, Amblyomma maculatum.</title>
        <authorList>
            <person name="Karim S."/>
            <person name="Singh P."/>
            <person name="Ribeiro J.M."/>
        </authorList>
    </citation>
    <scope>NUCLEOTIDE SEQUENCE</scope>
    <source>
        <tissue evidence="9">Salivary gland</tissue>
    </source>
</reference>
<dbReference type="GO" id="GO:0019957">
    <property type="term" value="F:C-C chemokine binding"/>
    <property type="evidence" value="ECO:0007669"/>
    <property type="project" value="InterPro"/>
</dbReference>
<dbReference type="AlphaFoldDB" id="G3MSV3"/>
<evidence type="ECO:0000313" key="9">
    <source>
        <dbReference type="EMBL" id="AEO36571.1"/>
    </source>
</evidence>
<protein>
    <recommendedName>
        <fullName evidence="6">Evasin</fullName>
    </recommendedName>
</protein>
<accession>G3MSV3</accession>
<feature type="compositionally biased region" description="Low complexity" evidence="7">
    <location>
        <begin position="53"/>
        <end position="70"/>
    </location>
</feature>
<evidence type="ECO:0000256" key="1">
    <source>
        <dbReference type="ARBA" id="ARBA00004613"/>
    </source>
</evidence>
<keyword evidence="4 6" id="KW-1015">Disulfide bond</keyword>
<dbReference type="GO" id="GO:0005576">
    <property type="term" value="C:extracellular region"/>
    <property type="evidence" value="ECO:0007669"/>
    <property type="project" value="UniProtKB-SubCell"/>
</dbReference>
<organism evidence="9">
    <name type="scientific">Amblyomma maculatum</name>
    <name type="common">Gulf Coast tick</name>
    <dbReference type="NCBI Taxonomy" id="34609"/>
    <lineage>
        <taxon>Eukaryota</taxon>
        <taxon>Metazoa</taxon>
        <taxon>Ecdysozoa</taxon>
        <taxon>Arthropoda</taxon>
        <taxon>Chelicerata</taxon>
        <taxon>Arachnida</taxon>
        <taxon>Acari</taxon>
        <taxon>Parasitiformes</taxon>
        <taxon>Ixodida</taxon>
        <taxon>Ixodoidea</taxon>
        <taxon>Ixodidae</taxon>
        <taxon>Amblyomminae</taxon>
        <taxon>Amblyomma</taxon>
    </lineage>
</organism>
<keyword evidence="5 6" id="KW-0325">Glycoprotein</keyword>
<sequence length="178" mass="19561">MRILGFLISTLPFLLASSEGNTVPDIPGCKDVEKTTKPAQSSPTTKRESPTSTAEVTTGPTTNPTTQAATRPDLGTYGLYYDEFNCNHKVLRTAERTLTVNCRAECLDGVYPLQSGQTCLQALSPDYHPKSSRRTRVCQVGRCIFGYCSLTKLTVGCFAPQVSYHRALAGSHWQPRRK</sequence>
<feature type="signal peptide" evidence="8">
    <location>
        <begin position="1"/>
        <end position="20"/>
    </location>
</feature>
<evidence type="ECO:0000256" key="4">
    <source>
        <dbReference type="ARBA" id="ARBA00023157"/>
    </source>
</evidence>
<feature type="chain" id="PRO_5003447643" description="Evasin" evidence="8">
    <location>
        <begin position="21"/>
        <end position="178"/>
    </location>
</feature>
<dbReference type="Pfam" id="PF19429">
    <property type="entry name" value="EVA_Class_A"/>
    <property type="match status" value="1"/>
</dbReference>
<name>G3MSV3_AMBMU</name>
<dbReference type="Gene3D" id="2.30.130.100">
    <property type="match status" value="1"/>
</dbReference>
<comment type="subcellular location">
    <subcellularLocation>
        <location evidence="1 6">Secreted</location>
    </subcellularLocation>
</comment>
<dbReference type="EMBL" id="JO844954">
    <property type="protein sequence ID" value="AEO36571.1"/>
    <property type="molecule type" value="mRNA"/>
</dbReference>
<keyword evidence="3 6" id="KW-0732">Signal</keyword>
<evidence type="ECO:0000256" key="8">
    <source>
        <dbReference type="SAM" id="SignalP"/>
    </source>
</evidence>
<evidence type="ECO:0000256" key="7">
    <source>
        <dbReference type="SAM" id="MobiDB-lite"/>
    </source>
</evidence>
<feature type="region of interest" description="Disordered" evidence="7">
    <location>
        <begin position="25"/>
        <end position="70"/>
    </location>
</feature>